<evidence type="ECO:0000313" key="1">
    <source>
        <dbReference type="EMBL" id="MCF1714410.1"/>
    </source>
</evidence>
<reference evidence="1 2" key="1">
    <citation type="submission" date="2022-01" db="EMBL/GenBank/DDBJ databases">
        <title>Flavihumibacter sp. nov., isolated from sediment of a river.</title>
        <authorList>
            <person name="Liu H."/>
        </authorList>
    </citation>
    <scope>NUCLEOTIDE SEQUENCE [LARGE SCALE GENOMIC DNA]</scope>
    <source>
        <strain evidence="1 2">RY-1</strain>
    </source>
</reference>
<dbReference type="EMBL" id="JAKEVY010000002">
    <property type="protein sequence ID" value="MCF1714410.1"/>
    <property type="molecule type" value="Genomic_DNA"/>
</dbReference>
<evidence type="ECO:0000313" key="2">
    <source>
        <dbReference type="Proteomes" id="UP001200145"/>
    </source>
</evidence>
<keyword evidence="2" id="KW-1185">Reference proteome</keyword>
<dbReference type="Proteomes" id="UP001200145">
    <property type="component" value="Unassembled WGS sequence"/>
</dbReference>
<name>A0ABS9BFN6_9BACT</name>
<sequence>MLFLRQKYAIPLEATPREYFVVAELPYGQQAQADFGQYTLRSAENKRKTVHFFVMMLSRSRMKFLRFSDIPFTIRTAIAAHEDVFHFGIELQVCCWIVACFQFMFKSIPVIG</sequence>
<organism evidence="1 2">
    <name type="scientific">Flavihumibacter fluminis</name>
    <dbReference type="NCBI Taxonomy" id="2909236"/>
    <lineage>
        <taxon>Bacteria</taxon>
        <taxon>Pseudomonadati</taxon>
        <taxon>Bacteroidota</taxon>
        <taxon>Chitinophagia</taxon>
        <taxon>Chitinophagales</taxon>
        <taxon>Chitinophagaceae</taxon>
        <taxon>Flavihumibacter</taxon>
    </lineage>
</organism>
<protein>
    <submittedName>
        <fullName evidence="1">Uncharacterized protein</fullName>
    </submittedName>
</protein>
<accession>A0ABS9BFN6</accession>
<comment type="caution">
    <text evidence="1">The sequence shown here is derived from an EMBL/GenBank/DDBJ whole genome shotgun (WGS) entry which is preliminary data.</text>
</comment>
<proteinExistence type="predicted"/>
<gene>
    <name evidence="1" type="ORF">L0U88_07200</name>
</gene>
<dbReference type="RefSeq" id="WP_234865064.1">
    <property type="nucleotide sequence ID" value="NZ_JAKEVY010000002.1"/>
</dbReference>